<name>A0A166KZM1_9AGAM</name>
<sequence>MCPNLLIYLTAHLYVSHCMCIAPMPVSFSGRAAGLHLTVVVHPGNLPLILHHFITYD</sequence>
<evidence type="ECO:0000313" key="2">
    <source>
        <dbReference type="Proteomes" id="UP000076532"/>
    </source>
</evidence>
<protein>
    <submittedName>
        <fullName evidence="1">Uncharacterized protein</fullName>
    </submittedName>
</protein>
<reference evidence="1 2" key="1">
    <citation type="journal article" date="2016" name="Mol. Biol. Evol.">
        <title>Comparative Genomics of Early-Diverging Mushroom-Forming Fungi Provides Insights into the Origins of Lignocellulose Decay Capabilities.</title>
        <authorList>
            <person name="Nagy L.G."/>
            <person name="Riley R."/>
            <person name="Tritt A."/>
            <person name="Adam C."/>
            <person name="Daum C."/>
            <person name="Floudas D."/>
            <person name="Sun H."/>
            <person name="Yadav J.S."/>
            <person name="Pangilinan J."/>
            <person name="Larsson K.H."/>
            <person name="Matsuura K."/>
            <person name="Barry K."/>
            <person name="Labutti K."/>
            <person name="Kuo R."/>
            <person name="Ohm R.A."/>
            <person name="Bhattacharya S.S."/>
            <person name="Shirouzu T."/>
            <person name="Yoshinaga Y."/>
            <person name="Martin F.M."/>
            <person name="Grigoriev I.V."/>
            <person name="Hibbett D.S."/>
        </authorList>
    </citation>
    <scope>NUCLEOTIDE SEQUENCE [LARGE SCALE GENOMIC DNA]</scope>
    <source>
        <strain evidence="1 2">CBS 109695</strain>
    </source>
</reference>
<dbReference type="Proteomes" id="UP000076532">
    <property type="component" value="Unassembled WGS sequence"/>
</dbReference>
<dbReference type="AlphaFoldDB" id="A0A166KZM1"/>
<accession>A0A166KZM1</accession>
<organism evidence="1 2">
    <name type="scientific">Athelia psychrophila</name>
    <dbReference type="NCBI Taxonomy" id="1759441"/>
    <lineage>
        <taxon>Eukaryota</taxon>
        <taxon>Fungi</taxon>
        <taxon>Dikarya</taxon>
        <taxon>Basidiomycota</taxon>
        <taxon>Agaricomycotina</taxon>
        <taxon>Agaricomycetes</taxon>
        <taxon>Agaricomycetidae</taxon>
        <taxon>Atheliales</taxon>
        <taxon>Atheliaceae</taxon>
        <taxon>Athelia</taxon>
    </lineage>
</organism>
<keyword evidence="2" id="KW-1185">Reference proteome</keyword>
<dbReference type="EMBL" id="KV417539">
    <property type="protein sequence ID" value="KZP22418.1"/>
    <property type="molecule type" value="Genomic_DNA"/>
</dbReference>
<gene>
    <name evidence="1" type="ORF">FIBSPDRAFT_482303</name>
</gene>
<evidence type="ECO:0000313" key="1">
    <source>
        <dbReference type="EMBL" id="KZP22418.1"/>
    </source>
</evidence>
<proteinExistence type="predicted"/>